<name>A0A6I9QG55_ELAGV</name>
<sequence length="120" mass="13186">MAKPAMSSTLKKSIMISVALLLLFASRKSIGGEVVVKMGCSGKLGDCLWEKGEEMEMEMDSETSRRVLWAAHKKYISYEALKRDVVPCSKPGVPYYNCRALPKASPYSRGCEAISECRGG</sequence>
<evidence type="ECO:0000256" key="2">
    <source>
        <dbReference type="ARBA" id="ARBA00022702"/>
    </source>
</evidence>
<dbReference type="FunCoup" id="A0A6I9QG55">
    <property type="interactions" value="2"/>
</dbReference>
<keyword evidence="2" id="KW-0372">Hormone</keyword>
<dbReference type="InterPro" id="IPR008801">
    <property type="entry name" value="RALF"/>
</dbReference>
<dbReference type="Proteomes" id="UP000504607">
    <property type="component" value="Unplaced"/>
</dbReference>
<dbReference type="PANTHER" id="PTHR33136:SF36">
    <property type="entry name" value="PROTEIN RALF-LIKE 31"/>
    <property type="match status" value="1"/>
</dbReference>
<proteinExistence type="inferred from homology"/>
<gene>
    <name evidence="7" type="primary">LOC105034530</name>
</gene>
<keyword evidence="4" id="KW-1015">Disulfide bond</keyword>
<dbReference type="RefSeq" id="XP_010908035.1">
    <property type="nucleotide sequence ID" value="XM_010909733.3"/>
</dbReference>
<feature type="signal peptide" evidence="5">
    <location>
        <begin position="1"/>
        <end position="31"/>
    </location>
</feature>
<keyword evidence="3 5" id="KW-0732">Signal</keyword>
<keyword evidence="6" id="KW-1185">Reference proteome</keyword>
<dbReference type="GO" id="GO:0005179">
    <property type="term" value="F:hormone activity"/>
    <property type="evidence" value="ECO:0007669"/>
    <property type="project" value="UniProtKB-KW"/>
</dbReference>
<organism evidence="6 7">
    <name type="scientific">Elaeis guineensis var. tenera</name>
    <name type="common">Oil palm</name>
    <dbReference type="NCBI Taxonomy" id="51953"/>
    <lineage>
        <taxon>Eukaryota</taxon>
        <taxon>Viridiplantae</taxon>
        <taxon>Streptophyta</taxon>
        <taxon>Embryophyta</taxon>
        <taxon>Tracheophyta</taxon>
        <taxon>Spermatophyta</taxon>
        <taxon>Magnoliopsida</taxon>
        <taxon>Liliopsida</taxon>
        <taxon>Arecaceae</taxon>
        <taxon>Arecoideae</taxon>
        <taxon>Cocoseae</taxon>
        <taxon>Elaeidinae</taxon>
        <taxon>Elaeis</taxon>
    </lineage>
</organism>
<dbReference type="KEGG" id="egu:105034530"/>
<protein>
    <submittedName>
        <fullName evidence="7">Protein RALF-like 33</fullName>
    </submittedName>
</protein>
<comment type="similarity">
    <text evidence="1">Belongs to the plant rapid alkalinization factor (RALF) family.</text>
</comment>
<feature type="chain" id="PRO_5026819119" evidence="5">
    <location>
        <begin position="32"/>
        <end position="120"/>
    </location>
</feature>
<dbReference type="InParanoid" id="A0A6I9QG55"/>
<dbReference type="GO" id="GO:0019722">
    <property type="term" value="P:calcium-mediated signaling"/>
    <property type="evidence" value="ECO:0007669"/>
    <property type="project" value="TreeGrafter"/>
</dbReference>
<accession>A0A6I9QG55</accession>
<dbReference type="AlphaFoldDB" id="A0A6I9QG55"/>
<evidence type="ECO:0000256" key="5">
    <source>
        <dbReference type="SAM" id="SignalP"/>
    </source>
</evidence>
<evidence type="ECO:0000313" key="6">
    <source>
        <dbReference type="Proteomes" id="UP000504607"/>
    </source>
</evidence>
<dbReference type="Pfam" id="PF05498">
    <property type="entry name" value="RALF"/>
    <property type="match status" value="1"/>
</dbReference>
<evidence type="ECO:0000256" key="3">
    <source>
        <dbReference type="ARBA" id="ARBA00022729"/>
    </source>
</evidence>
<evidence type="ECO:0000256" key="4">
    <source>
        <dbReference type="ARBA" id="ARBA00023157"/>
    </source>
</evidence>
<dbReference type="OrthoDB" id="1613518at2759"/>
<dbReference type="GeneID" id="105034530"/>
<dbReference type="PANTHER" id="PTHR33136">
    <property type="entry name" value="RAPID ALKALINIZATION FACTOR-LIKE"/>
    <property type="match status" value="1"/>
</dbReference>
<evidence type="ECO:0000256" key="1">
    <source>
        <dbReference type="ARBA" id="ARBA00009178"/>
    </source>
</evidence>
<dbReference type="GO" id="GO:0009506">
    <property type="term" value="C:plasmodesma"/>
    <property type="evidence" value="ECO:0007669"/>
    <property type="project" value="TreeGrafter"/>
</dbReference>
<reference evidence="7" key="1">
    <citation type="submission" date="2025-08" db="UniProtKB">
        <authorList>
            <consortium name="RefSeq"/>
        </authorList>
    </citation>
    <scope>IDENTIFICATION</scope>
</reference>
<evidence type="ECO:0000313" key="7">
    <source>
        <dbReference type="RefSeq" id="XP_010908035.1"/>
    </source>
</evidence>